<organism evidence="2 3">
    <name type="scientific">Flagellimonas pacifica</name>
    <dbReference type="NCBI Taxonomy" id="1247520"/>
    <lineage>
        <taxon>Bacteria</taxon>
        <taxon>Pseudomonadati</taxon>
        <taxon>Bacteroidota</taxon>
        <taxon>Flavobacteriia</taxon>
        <taxon>Flavobacteriales</taxon>
        <taxon>Flavobacteriaceae</taxon>
        <taxon>Flagellimonas</taxon>
    </lineage>
</organism>
<dbReference type="InterPro" id="IPR025737">
    <property type="entry name" value="FApF"/>
</dbReference>
<keyword evidence="3" id="KW-1185">Reference proteome</keyword>
<proteinExistence type="predicted"/>
<accession>A0A285MG59</accession>
<gene>
    <name evidence="2" type="ORF">SAMN06265377_0129</name>
</gene>
<dbReference type="Proteomes" id="UP000219048">
    <property type="component" value="Unassembled WGS sequence"/>
</dbReference>
<feature type="chain" id="PRO_5012673557" evidence="1">
    <location>
        <begin position="24"/>
        <end position="326"/>
    </location>
</feature>
<sequence>MLKRFFARFFILSVFFLGQSVFSQTCCSGGVPLSNNLGLPNDGKGILLIGLSYDYNNLNTLNAGSSKLDDDSRLRVTNSILMSVGYSFSDRISVESLFTWVNQVRTITQFGNETDTKTTGIGDAVFLVKYAFPDILGKRSIISLGAGAKAPLGRSDFTTPQGIQLTADLQPGSGAWDFVGLVSLSKGLNFRPSATLSANLTYRETGANKDYLNNTSIYEFGNEMQANLGYTDQFSLLNTIFNPGMVFKYRKAQVDSIDNSNLPNTGGEWLFIRPELSVNIAQNFVLVSRYELPLYSYVDGTQLTPTNRFTIGLLWKLQKKEIGVLN</sequence>
<evidence type="ECO:0000313" key="3">
    <source>
        <dbReference type="Proteomes" id="UP000219048"/>
    </source>
</evidence>
<dbReference type="Pfam" id="PF13557">
    <property type="entry name" value="Phenol_MetA_deg"/>
    <property type="match status" value="1"/>
</dbReference>
<dbReference type="EMBL" id="OBEH01000001">
    <property type="protein sequence ID" value="SNY94471.1"/>
    <property type="molecule type" value="Genomic_DNA"/>
</dbReference>
<dbReference type="AlphaFoldDB" id="A0A285MG59"/>
<keyword evidence="1" id="KW-0732">Signal</keyword>
<evidence type="ECO:0000313" key="2">
    <source>
        <dbReference type="EMBL" id="SNY94471.1"/>
    </source>
</evidence>
<evidence type="ECO:0000256" key="1">
    <source>
        <dbReference type="SAM" id="SignalP"/>
    </source>
</evidence>
<name>A0A285MG59_9FLAO</name>
<protein>
    <submittedName>
        <fullName evidence="2">Putative MetA-pathway of phenol degradation</fullName>
    </submittedName>
</protein>
<reference evidence="3" key="1">
    <citation type="submission" date="2017-09" db="EMBL/GenBank/DDBJ databases">
        <authorList>
            <person name="Varghese N."/>
            <person name="Submissions S."/>
        </authorList>
    </citation>
    <scope>NUCLEOTIDE SEQUENCE [LARGE SCALE GENOMIC DNA]</scope>
    <source>
        <strain evidence="3">DSM 25885</strain>
    </source>
</reference>
<feature type="signal peptide" evidence="1">
    <location>
        <begin position="1"/>
        <end position="23"/>
    </location>
</feature>